<dbReference type="Gene3D" id="1.20.1280.50">
    <property type="match status" value="1"/>
</dbReference>
<accession>A0A2T3BB80</accession>
<name>A0A2T3BB80_AMORE</name>
<evidence type="ECO:0000313" key="2">
    <source>
        <dbReference type="EMBL" id="PSS25524.1"/>
    </source>
</evidence>
<evidence type="ECO:0000313" key="3">
    <source>
        <dbReference type="Proteomes" id="UP000241818"/>
    </source>
</evidence>
<keyword evidence="3" id="KW-1185">Reference proteome</keyword>
<dbReference type="OrthoDB" id="9981546at2759"/>
<dbReference type="SUPFAM" id="SSF81383">
    <property type="entry name" value="F-box domain"/>
    <property type="match status" value="1"/>
</dbReference>
<dbReference type="InParanoid" id="A0A2T3BB80"/>
<evidence type="ECO:0000259" key="1">
    <source>
        <dbReference type="PROSITE" id="PS50181"/>
    </source>
</evidence>
<dbReference type="CDD" id="cd09917">
    <property type="entry name" value="F-box_SF"/>
    <property type="match status" value="1"/>
</dbReference>
<dbReference type="AlphaFoldDB" id="A0A2T3BB80"/>
<dbReference type="RefSeq" id="XP_024724123.1">
    <property type="nucleotide sequence ID" value="XM_024863426.1"/>
</dbReference>
<feature type="domain" description="F-box" evidence="1">
    <location>
        <begin position="5"/>
        <end position="49"/>
    </location>
</feature>
<dbReference type="Proteomes" id="UP000241818">
    <property type="component" value="Unassembled WGS sequence"/>
</dbReference>
<dbReference type="PROSITE" id="PS50181">
    <property type="entry name" value="FBOX"/>
    <property type="match status" value="1"/>
</dbReference>
<dbReference type="Pfam" id="PF12937">
    <property type="entry name" value="F-box-like"/>
    <property type="match status" value="1"/>
</dbReference>
<proteinExistence type="predicted"/>
<organism evidence="2 3">
    <name type="scientific">Amorphotheca resinae ATCC 22711</name>
    <dbReference type="NCBI Taxonomy" id="857342"/>
    <lineage>
        <taxon>Eukaryota</taxon>
        <taxon>Fungi</taxon>
        <taxon>Dikarya</taxon>
        <taxon>Ascomycota</taxon>
        <taxon>Pezizomycotina</taxon>
        <taxon>Leotiomycetes</taxon>
        <taxon>Helotiales</taxon>
        <taxon>Amorphothecaceae</taxon>
        <taxon>Amorphotheca</taxon>
    </lineage>
</organism>
<dbReference type="InterPro" id="IPR001810">
    <property type="entry name" value="F-box_dom"/>
</dbReference>
<dbReference type="GeneID" id="36571507"/>
<dbReference type="InterPro" id="IPR036047">
    <property type="entry name" value="F-box-like_dom_sf"/>
</dbReference>
<gene>
    <name evidence="2" type="ORF">M430DRAFT_16244</name>
</gene>
<sequence length="309" mass="35017">MAARSTTIEALPNEILITILSWFPTRNLLPMTLTSHRFYDIIIRIFQARLLNAASLKDHKLILECFHPSTKLSSPYLFCDYLGTGSCDAPEDEASIFQNLQGTDRLGQLKGLYSHFRPLLPDEDRKARRSLATGGWAYSPFNALVQKETEYVCQNLHLESHELFSQLCTITNLVKVGPKRGLFLSCVNIGDSVTRIWRDWLAERCASLAKRNRLGSGPNTKKGEDEEFKKRLLWADAEEHVGLRIRVIEDESVPAPVLVSLDEDAPVSYTLQYEELIIRTTQLLLMVEQSIDQEVSHSGKAIVIGSWDR</sequence>
<dbReference type="EMBL" id="KZ679007">
    <property type="protein sequence ID" value="PSS25524.1"/>
    <property type="molecule type" value="Genomic_DNA"/>
</dbReference>
<reference evidence="2 3" key="1">
    <citation type="journal article" date="2018" name="New Phytol.">
        <title>Comparative genomics and transcriptomics depict ericoid mycorrhizal fungi as versatile saprotrophs and plant mutualists.</title>
        <authorList>
            <person name="Martino E."/>
            <person name="Morin E."/>
            <person name="Grelet G.A."/>
            <person name="Kuo A."/>
            <person name="Kohler A."/>
            <person name="Daghino S."/>
            <person name="Barry K.W."/>
            <person name="Cichocki N."/>
            <person name="Clum A."/>
            <person name="Dockter R.B."/>
            <person name="Hainaut M."/>
            <person name="Kuo R.C."/>
            <person name="LaButti K."/>
            <person name="Lindahl B.D."/>
            <person name="Lindquist E.A."/>
            <person name="Lipzen A."/>
            <person name="Khouja H.R."/>
            <person name="Magnuson J."/>
            <person name="Murat C."/>
            <person name="Ohm R.A."/>
            <person name="Singer S.W."/>
            <person name="Spatafora J.W."/>
            <person name="Wang M."/>
            <person name="Veneault-Fourrey C."/>
            <person name="Henrissat B."/>
            <person name="Grigoriev I.V."/>
            <person name="Martin F.M."/>
            <person name="Perotto S."/>
        </authorList>
    </citation>
    <scope>NUCLEOTIDE SEQUENCE [LARGE SCALE GENOMIC DNA]</scope>
    <source>
        <strain evidence="2 3">ATCC 22711</strain>
    </source>
</reference>
<protein>
    <recommendedName>
        <fullName evidence="1">F-box domain-containing protein</fullName>
    </recommendedName>
</protein>